<proteinExistence type="predicted"/>
<sequence>MISEAVYSATLSLKINLNNTNPEKFGGRRHKKSSSYVGRALLENYIYLGRIISANLSFSLLGREQELAPFS</sequence>
<keyword evidence="2" id="KW-1185">Reference proteome</keyword>
<organism evidence="1 2">
    <name type="scientific">Chitinophaga terrae</name>
    <name type="common">ex Kim and Jung 2007</name>
    <dbReference type="NCBI Taxonomy" id="408074"/>
    <lineage>
        <taxon>Bacteria</taxon>
        <taxon>Pseudomonadati</taxon>
        <taxon>Bacteroidota</taxon>
        <taxon>Chitinophagia</taxon>
        <taxon>Chitinophagales</taxon>
        <taxon>Chitinophagaceae</taxon>
        <taxon>Chitinophaga</taxon>
    </lineage>
</organism>
<name>A0A1H4E281_9BACT</name>
<reference evidence="2" key="1">
    <citation type="submission" date="2016-10" db="EMBL/GenBank/DDBJ databases">
        <authorList>
            <person name="Varghese N."/>
            <person name="Submissions S."/>
        </authorList>
    </citation>
    <scope>NUCLEOTIDE SEQUENCE [LARGE SCALE GENOMIC DNA]</scope>
    <source>
        <strain evidence="2">DSM 23920</strain>
    </source>
</reference>
<dbReference type="Proteomes" id="UP000199656">
    <property type="component" value="Unassembled WGS sequence"/>
</dbReference>
<evidence type="ECO:0000313" key="2">
    <source>
        <dbReference type="Proteomes" id="UP000199656"/>
    </source>
</evidence>
<dbReference type="STRING" id="408074.SAMN05660909_03438"/>
<accession>A0A1H4E281</accession>
<dbReference type="EMBL" id="FNRL01000016">
    <property type="protein sequence ID" value="SEA78927.1"/>
    <property type="molecule type" value="Genomic_DNA"/>
</dbReference>
<gene>
    <name evidence="1" type="ORF">SAMN05660909_03438</name>
</gene>
<evidence type="ECO:0000313" key="1">
    <source>
        <dbReference type="EMBL" id="SEA78927.1"/>
    </source>
</evidence>
<dbReference type="AlphaFoldDB" id="A0A1H4E281"/>
<protein>
    <submittedName>
        <fullName evidence="1">Uncharacterized protein</fullName>
    </submittedName>
</protein>